<keyword evidence="3" id="KW-1185">Reference proteome</keyword>
<dbReference type="InterPro" id="IPR035994">
    <property type="entry name" value="Nucleoside_phosphorylase_sf"/>
</dbReference>
<comment type="caution">
    <text evidence="2">The sequence shown here is derived from an EMBL/GenBank/DDBJ whole genome shotgun (WGS) entry which is preliminary data.</text>
</comment>
<evidence type="ECO:0008006" key="4">
    <source>
        <dbReference type="Google" id="ProtNLM"/>
    </source>
</evidence>
<evidence type="ECO:0000313" key="2">
    <source>
        <dbReference type="EMBL" id="GIL51342.1"/>
    </source>
</evidence>
<dbReference type="AlphaFoldDB" id="A0A8J4B063"/>
<dbReference type="GO" id="GO:0009116">
    <property type="term" value="P:nucleoside metabolic process"/>
    <property type="evidence" value="ECO:0007669"/>
    <property type="project" value="InterPro"/>
</dbReference>
<keyword evidence="1" id="KW-0472">Membrane</keyword>
<dbReference type="Proteomes" id="UP000747399">
    <property type="component" value="Unassembled WGS sequence"/>
</dbReference>
<organism evidence="2 3">
    <name type="scientific">Volvox africanus</name>
    <dbReference type="NCBI Taxonomy" id="51714"/>
    <lineage>
        <taxon>Eukaryota</taxon>
        <taxon>Viridiplantae</taxon>
        <taxon>Chlorophyta</taxon>
        <taxon>core chlorophytes</taxon>
        <taxon>Chlorophyceae</taxon>
        <taxon>CS clade</taxon>
        <taxon>Chlamydomonadales</taxon>
        <taxon>Volvocaceae</taxon>
        <taxon>Volvox</taxon>
    </lineage>
</organism>
<proteinExistence type="predicted"/>
<dbReference type="EMBL" id="BNCO01000010">
    <property type="protein sequence ID" value="GIL51342.1"/>
    <property type="molecule type" value="Genomic_DNA"/>
</dbReference>
<reference evidence="2" key="1">
    <citation type="journal article" date="2021" name="Proc. Natl. Acad. Sci. U.S.A.">
        <title>Three genomes in the algal genus Volvox reveal the fate of a haploid sex-determining region after a transition to homothallism.</title>
        <authorList>
            <person name="Yamamoto K."/>
            <person name="Hamaji T."/>
            <person name="Kawai-Toyooka H."/>
            <person name="Matsuzaki R."/>
            <person name="Takahashi F."/>
            <person name="Nishimura Y."/>
            <person name="Kawachi M."/>
            <person name="Noguchi H."/>
            <person name="Minakuchi Y."/>
            <person name="Umen J.G."/>
            <person name="Toyoda A."/>
            <person name="Nozaki H."/>
        </authorList>
    </citation>
    <scope>NUCLEOTIDE SEQUENCE</scope>
    <source>
        <strain evidence="2">NIES-3780</strain>
    </source>
</reference>
<dbReference type="Gene3D" id="3.40.50.1580">
    <property type="entry name" value="Nucleoside phosphorylase domain"/>
    <property type="match status" value="1"/>
</dbReference>
<dbReference type="SUPFAM" id="SSF53167">
    <property type="entry name" value="Purine and uridine phosphorylases"/>
    <property type="match status" value="1"/>
</dbReference>
<gene>
    <name evidence="2" type="ORF">Vafri_7352</name>
</gene>
<name>A0A8J4B063_9CHLO</name>
<accession>A0A8J4B063</accession>
<sequence>MMLEKLLNDLKISSLHEDGDLEYPHEPARRRLYNIFRWSLVGSIAAVFVLLLWSQVLDIQYPSQRRGSSGASPVSLGTTRDGDLCAAYLNLERLRGGISVILTADPGDFSGTPEAHHILANLKDQVVKPRDETVCGGVYFGSLMAQDVLVITTGIGPTAAGLCVQELLTSCGPSITEMIYFGTSGWSPQLGGVLNPPDCSQANTNRKITRVGDVCISPVSVNWVCKKSTWSLQSEGFPNQCFRPQETAGPNASALYGDCLFASDNLDGNLALSDALIVAARSSRGRAALPMRSELVSELEERYWGLMSKGTGQTYPPIAREDKPLVWDYTQCAEVDGQFFFTGAPWEIKARDYASQAIATALGFGKPGSGARNAISPQEVIAVSAMEGVGVAEALEKYHRLKTTKRRIPYTNVRTLSNWIHHPVGKKAEGQWEVFQEVPEDYVNGYAYAIATGSVTILTLYQQRCLSVEALGRLDQDPVQRVALTASPGSQQGQHGLELGGLAMWVRVGPTKGLANAEAERPEPTAPPVKKSGWAYPAPARAAAGAPVAASGVRGGKADAGVQSRCSFHVKYP</sequence>
<protein>
    <recommendedName>
        <fullName evidence="4">Nucleoside phosphorylase domain-containing protein</fullName>
    </recommendedName>
</protein>
<evidence type="ECO:0000313" key="3">
    <source>
        <dbReference type="Proteomes" id="UP000747399"/>
    </source>
</evidence>
<evidence type="ECO:0000256" key="1">
    <source>
        <dbReference type="SAM" id="Phobius"/>
    </source>
</evidence>
<feature type="transmembrane region" description="Helical" evidence="1">
    <location>
        <begin position="35"/>
        <end position="56"/>
    </location>
</feature>
<keyword evidence="1" id="KW-1133">Transmembrane helix</keyword>
<keyword evidence="1" id="KW-0812">Transmembrane</keyword>
<dbReference type="GO" id="GO:0003824">
    <property type="term" value="F:catalytic activity"/>
    <property type="evidence" value="ECO:0007669"/>
    <property type="project" value="InterPro"/>
</dbReference>